<evidence type="ECO:0000256" key="2">
    <source>
        <dbReference type="ARBA" id="ARBA00022679"/>
    </source>
</evidence>
<keyword evidence="1 6" id="KW-0489">Methyltransferase</keyword>
<dbReference type="GO" id="GO:0032259">
    <property type="term" value="P:methylation"/>
    <property type="evidence" value="ECO:0007669"/>
    <property type="project" value="UniProtKB-KW"/>
</dbReference>
<dbReference type="InterPro" id="IPR029063">
    <property type="entry name" value="SAM-dependent_MTases_sf"/>
</dbReference>
<gene>
    <name evidence="6" type="ORF">OJ962_04350</name>
</gene>
<dbReference type="SUPFAM" id="SSF53335">
    <property type="entry name" value="S-adenosyl-L-methionine-dependent methyltransferases"/>
    <property type="match status" value="1"/>
</dbReference>
<evidence type="ECO:0000259" key="5">
    <source>
        <dbReference type="Pfam" id="PF13649"/>
    </source>
</evidence>
<evidence type="ECO:0000256" key="3">
    <source>
        <dbReference type="ARBA" id="ARBA00022691"/>
    </source>
</evidence>
<keyword evidence="3" id="KW-0949">S-adenosyl-L-methionine</keyword>
<dbReference type="PANTHER" id="PTHR43464:SF19">
    <property type="entry name" value="UBIQUINONE BIOSYNTHESIS O-METHYLTRANSFERASE, MITOCHONDRIAL"/>
    <property type="match status" value="1"/>
</dbReference>
<evidence type="ECO:0000256" key="4">
    <source>
        <dbReference type="SAM" id="MobiDB-lite"/>
    </source>
</evidence>
<evidence type="ECO:0000313" key="7">
    <source>
        <dbReference type="Proteomes" id="UP001147700"/>
    </source>
</evidence>
<sequence>MTSHEQRAGASWDASYTREEPAPWDIGRPQPAFARLAEAGAFTGAVLDVGCGTGEHALLAASLGLTVVGVDVAPTAIAFARSKAQARNLDVTFKVGDALRLRGTFDTVLDCGLLHTFDAAERRAYVASLAAVTRGRLFVLCFSDEHTDVPHPVSEAELRAAFADGWRFAALERDVLVTRFAPEGLPAWLATLDRT</sequence>
<reference evidence="6" key="1">
    <citation type="submission" date="2022-10" db="EMBL/GenBank/DDBJ databases">
        <title>The WGS of Solirubrobacter sp. CPCC 204708.</title>
        <authorList>
            <person name="Jiang Z."/>
        </authorList>
    </citation>
    <scope>NUCLEOTIDE SEQUENCE</scope>
    <source>
        <strain evidence="6">CPCC 204708</strain>
    </source>
</reference>
<comment type="caution">
    <text evidence="6">The sequence shown here is derived from an EMBL/GenBank/DDBJ whole genome shotgun (WGS) entry which is preliminary data.</text>
</comment>
<accession>A0ABT4RDX2</accession>
<dbReference type="RefSeq" id="WP_202953589.1">
    <property type="nucleotide sequence ID" value="NZ_JAPCID010000006.1"/>
</dbReference>
<evidence type="ECO:0000256" key="1">
    <source>
        <dbReference type="ARBA" id="ARBA00022603"/>
    </source>
</evidence>
<dbReference type="Pfam" id="PF13649">
    <property type="entry name" value="Methyltransf_25"/>
    <property type="match status" value="1"/>
</dbReference>
<organism evidence="6 7">
    <name type="scientific">Solirubrobacter deserti</name>
    <dbReference type="NCBI Taxonomy" id="2282478"/>
    <lineage>
        <taxon>Bacteria</taxon>
        <taxon>Bacillati</taxon>
        <taxon>Actinomycetota</taxon>
        <taxon>Thermoleophilia</taxon>
        <taxon>Solirubrobacterales</taxon>
        <taxon>Solirubrobacteraceae</taxon>
        <taxon>Solirubrobacter</taxon>
    </lineage>
</organism>
<name>A0ABT4RDX2_9ACTN</name>
<dbReference type="EMBL" id="JAPCID010000006">
    <property type="protein sequence ID" value="MDA0136717.1"/>
    <property type="molecule type" value="Genomic_DNA"/>
</dbReference>
<evidence type="ECO:0000313" key="6">
    <source>
        <dbReference type="EMBL" id="MDA0136717.1"/>
    </source>
</evidence>
<dbReference type="GO" id="GO:0008168">
    <property type="term" value="F:methyltransferase activity"/>
    <property type="evidence" value="ECO:0007669"/>
    <property type="project" value="UniProtKB-KW"/>
</dbReference>
<keyword evidence="2" id="KW-0808">Transferase</keyword>
<dbReference type="Gene3D" id="3.40.50.150">
    <property type="entry name" value="Vaccinia Virus protein VP39"/>
    <property type="match status" value="1"/>
</dbReference>
<feature type="region of interest" description="Disordered" evidence="4">
    <location>
        <begin position="1"/>
        <end position="24"/>
    </location>
</feature>
<protein>
    <submittedName>
        <fullName evidence="6">Class I SAM-dependent methyltransferase</fullName>
    </submittedName>
</protein>
<dbReference type="InterPro" id="IPR041698">
    <property type="entry name" value="Methyltransf_25"/>
</dbReference>
<feature type="domain" description="Methyltransferase" evidence="5">
    <location>
        <begin position="46"/>
        <end position="134"/>
    </location>
</feature>
<keyword evidence="7" id="KW-1185">Reference proteome</keyword>
<dbReference type="Proteomes" id="UP001147700">
    <property type="component" value="Unassembled WGS sequence"/>
</dbReference>
<dbReference type="PANTHER" id="PTHR43464">
    <property type="entry name" value="METHYLTRANSFERASE"/>
    <property type="match status" value="1"/>
</dbReference>
<dbReference type="CDD" id="cd02440">
    <property type="entry name" value="AdoMet_MTases"/>
    <property type="match status" value="1"/>
</dbReference>
<proteinExistence type="predicted"/>